<evidence type="ECO:0000313" key="10">
    <source>
        <dbReference type="Proteomes" id="UP000640583"/>
    </source>
</evidence>
<gene>
    <name evidence="9" type="ORF">H1D41_17895</name>
</gene>
<feature type="transmembrane region" description="Helical" evidence="8">
    <location>
        <begin position="100"/>
        <end position="120"/>
    </location>
</feature>
<keyword evidence="5 8" id="KW-0812">Transmembrane</keyword>
<evidence type="ECO:0000256" key="8">
    <source>
        <dbReference type="SAM" id="Phobius"/>
    </source>
</evidence>
<keyword evidence="4" id="KW-1003">Cell membrane</keyword>
<organism evidence="9 10">
    <name type="scientific">Halocynthiibacter styelae</name>
    <dbReference type="NCBI Taxonomy" id="2761955"/>
    <lineage>
        <taxon>Bacteria</taxon>
        <taxon>Pseudomonadati</taxon>
        <taxon>Pseudomonadota</taxon>
        <taxon>Alphaproteobacteria</taxon>
        <taxon>Rhodobacterales</taxon>
        <taxon>Paracoccaceae</taxon>
        <taxon>Halocynthiibacter</taxon>
    </lineage>
</organism>
<dbReference type="GO" id="GO:0005886">
    <property type="term" value="C:plasma membrane"/>
    <property type="evidence" value="ECO:0007669"/>
    <property type="project" value="UniProtKB-SubCell"/>
</dbReference>
<feature type="transmembrane region" description="Helical" evidence="8">
    <location>
        <begin position="287"/>
        <end position="308"/>
    </location>
</feature>
<feature type="transmembrane region" description="Helical" evidence="8">
    <location>
        <begin position="68"/>
        <end position="88"/>
    </location>
</feature>
<proteinExistence type="inferred from homology"/>
<feature type="transmembrane region" description="Helical" evidence="8">
    <location>
        <begin position="221"/>
        <end position="249"/>
    </location>
</feature>
<dbReference type="GO" id="GO:0033214">
    <property type="term" value="P:siderophore-iron import into cell"/>
    <property type="evidence" value="ECO:0007669"/>
    <property type="project" value="TreeGrafter"/>
</dbReference>
<dbReference type="PANTHER" id="PTHR30472:SF19">
    <property type="entry name" value="PETROBACTIN IMPORT SYSTEM PERMEASE PROTEIN YCLO"/>
    <property type="match status" value="1"/>
</dbReference>
<sequence length="313" mass="34152">MHRRLIWLGLFVVICFVAYMSFGARGPLSFVISFRGTKLAALLLVGVSISTSTVLFQTITQNRILTPSIMGFDALYVLILTAAVFFLGGMNFTSLSDQTIFIVTACAMTLSAFALFSTLLRKTQNNLMQMILTGIILGALFRSLTSFMQRMIDPNEFAVIQNVSYARFTQIETDLLAIAAALCGLALIFAWRMRFELDVITLGRETAINLGLDLKRAELKALMITAVLVAISTALVGPMAFLGLLVVSLARIVTPVEKHSVIFVSAAFISAITLVGGQTLLERVFRFSTPLSVVIDLVGGALFLILLIKGHRK</sequence>
<comment type="caution">
    <text evidence="9">The sequence shown here is derived from an EMBL/GenBank/DDBJ whole genome shotgun (WGS) entry which is preliminary data.</text>
</comment>
<dbReference type="RefSeq" id="WP_228850208.1">
    <property type="nucleotide sequence ID" value="NZ_JADCKQ010000022.1"/>
</dbReference>
<keyword evidence="10" id="KW-1185">Reference proteome</keyword>
<keyword evidence="6 8" id="KW-1133">Transmembrane helix</keyword>
<name>A0A8J7IYZ5_9RHOB</name>
<keyword evidence="7 8" id="KW-0472">Membrane</keyword>
<dbReference type="InterPro" id="IPR037294">
    <property type="entry name" value="ABC_BtuC-like"/>
</dbReference>
<evidence type="ECO:0000256" key="4">
    <source>
        <dbReference type="ARBA" id="ARBA00022475"/>
    </source>
</evidence>
<dbReference type="GO" id="GO:0022857">
    <property type="term" value="F:transmembrane transporter activity"/>
    <property type="evidence" value="ECO:0007669"/>
    <property type="project" value="InterPro"/>
</dbReference>
<evidence type="ECO:0000256" key="5">
    <source>
        <dbReference type="ARBA" id="ARBA00022692"/>
    </source>
</evidence>
<dbReference type="PANTHER" id="PTHR30472">
    <property type="entry name" value="FERRIC ENTEROBACTIN TRANSPORT SYSTEM PERMEASE PROTEIN"/>
    <property type="match status" value="1"/>
</dbReference>
<evidence type="ECO:0000256" key="6">
    <source>
        <dbReference type="ARBA" id="ARBA00022989"/>
    </source>
</evidence>
<dbReference type="CDD" id="cd06550">
    <property type="entry name" value="TM_ABC_iron-siderophores_like"/>
    <property type="match status" value="1"/>
</dbReference>
<dbReference type="AlphaFoldDB" id="A0A8J7IYZ5"/>
<dbReference type="Gene3D" id="1.10.3470.10">
    <property type="entry name" value="ABC transporter involved in vitamin B12 uptake, BtuC"/>
    <property type="match status" value="1"/>
</dbReference>
<accession>A0A8J7IYZ5</accession>
<evidence type="ECO:0000256" key="1">
    <source>
        <dbReference type="ARBA" id="ARBA00004651"/>
    </source>
</evidence>
<dbReference type="Proteomes" id="UP000640583">
    <property type="component" value="Unassembled WGS sequence"/>
</dbReference>
<dbReference type="Pfam" id="PF01032">
    <property type="entry name" value="FecCD"/>
    <property type="match status" value="1"/>
</dbReference>
<keyword evidence="3" id="KW-0813">Transport</keyword>
<feature type="transmembrane region" description="Helical" evidence="8">
    <location>
        <begin position="39"/>
        <end position="56"/>
    </location>
</feature>
<dbReference type="SUPFAM" id="SSF81345">
    <property type="entry name" value="ABC transporter involved in vitamin B12 uptake, BtuC"/>
    <property type="match status" value="1"/>
</dbReference>
<feature type="transmembrane region" description="Helical" evidence="8">
    <location>
        <begin position="175"/>
        <end position="193"/>
    </location>
</feature>
<evidence type="ECO:0000256" key="7">
    <source>
        <dbReference type="ARBA" id="ARBA00023136"/>
    </source>
</evidence>
<evidence type="ECO:0000256" key="2">
    <source>
        <dbReference type="ARBA" id="ARBA00007935"/>
    </source>
</evidence>
<reference evidence="9" key="1">
    <citation type="submission" date="2020-10" db="EMBL/GenBank/DDBJ databases">
        <title>Paenihalocynthiibacter styelae gen. nov., sp. nov., isolated from stalked sea squirt Styela clava.</title>
        <authorList>
            <person name="Kim Y.-O."/>
            <person name="Yoon J.-H."/>
        </authorList>
    </citation>
    <scope>NUCLEOTIDE SEQUENCE</scope>
    <source>
        <strain evidence="9">MYP1-1</strain>
    </source>
</reference>
<protein>
    <submittedName>
        <fullName evidence="9">Iron chelate uptake ABC transporter family permease subunit</fullName>
    </submittedName>
</protein>
<evidence type="ECO:0000256" key="3">
    <source>
        <dbReference type="ARBA" id="ARBA00022448"/>
    </source>
</evidence>
<comment type="subcellular location">
    <subcellularLocation>
        <location evidence="1">Cell membrane</location>
        <topology evidence="1">Multi-pass membrane protein</topology>
    </subcellularLocation>
</comment>
<dbReference type="EMBL" id="JADCKQ010000022">
    <property type="protein sequence ID" value="MBI1495513.1"/>
    <property type="molecule type" value="Genomic_DNA"/>
</dbReference>
<dbReference type="InterPro" id="IPR000522">
    <property type="entry name" value="ABC_transptr_permease_BtuC"/>
</dbReference>
<feature type="transmembrane region" description="Helical" evidence="8">
    <location>
        <begin position="261"/>
        <end position="281"/>
    </location>
</feature>
<evidence type="ECO:0000313" key="9">
    <source>
        <dbReference type="EMBL" id="MBI1495513.1"/>
    </source>
</evidence>
<comment type="similarity">
    <text evidence="2">Belongs to the binding-protein-dependent transport system permease family. FecCD subfamily.</text>
</comment>